<feature type="transmembrane region" description="Helical" evidence="7">
    <location>
        <begin position="362"/>
        <end position="387"/>
    </location>
</feature>
<evidence type="ECO:0000256" key="1">
    <source>
        <dbReference type="ARBA" id="ARBA00004141"/>
    </source>
</evidence>
<evidence type="ECO:0000256" key="6">
    <source>
        <dbReference type="SAM" id="MobiDB-lite"/>
    </source>
</evidence>
<dbReference type="GO" id="GO:0022857">
    <property type="term" value="F:transmembrane transporter activity"/>
    <property type="evidence" value="ECO:0007669"/>
    <property type="project" value="InterPro"/>
</dbReference>
<feature type="transmembrane region" description="Helical" evidence="7">
    <location>
        <begin position="160"/>
        <end position="181"/>
    </location>
</feature>
<gene>
    <name evidence="9" type="ORF">g1177</name>
</gene>
<dbReference type="Gene3D" id="1.20.1250.20">
    <property type="entry name" value="MFS general substrate transporter like domains"/>
    <property type="match status" value="1"/>
</dbReference>
<dbReference type="PANTHER" id="PTHR23501:SF78">
    <property type="entry name" value="MAJOR FACILITATOR SUPERFAMILY (MFS) PROFILE DOMAIN-CONTAINING PROTEIN-RELATED"/>
    <property type="match status" value="1"/>
</dbReference>
<reference evidence="9" key="1">
    <citation type="journal article" date="2019" name="Front. Microbiol.">
        <title>An Overview of Genes From Cyberlindnera americana, a Symbiont Yeast Isolated From the Gut of the Bark Beetle Dendroctonus rhizophagus (Curculionidae: Scolytinae), Involved in the Detoxification Process Using Genome and Transcriptome Data.</title>
        <authorList>
            <person name="Soto-Robles L.V."/>
            <person name="Torres-Banda V."/>
            <person name="Rivera-Orduna F.N."/>
            <person name="Curiel-Quesada E."/>
            <person name="Hidalgo-Lara M.E."/>
            <person name="Zuniga G."/>
        </authorList>
    </citation>
    <scope>NUCLEOTIDE SEQUENCE</scope>
    <source>
        <strain evidence="9">ChDrAdgY46</strain>
    </source>
</reference>
<dbReference type="AlphaFoldDB" id="A0A5P8N8I2"/>
<sequence>MTAHSLYTTSSGSSNEVIDNHIVPKQILDSDTSCDEENPIESKTTIGSTMSKRLAAAHEKTLTPKEIKIVLCAMAMCSMISFIDSNCLATVLPYIAKELDAELTISWANTSQLIAMSCFQLVCGRLADIFGRKHMILASVVGLAFFDLACGLAQTDVQFFIFRAFCGMFDGCIASLGMVVMSDIVPLKERGTYQGYLTSFVGVGLGVGPFLVSAFVEHSTWRNFYYMLFAVVLSSTAVIWYYVPNTKSPMSTREKVNSIDYPGFFFGCLGLLLILIPTNGGGLQYAWNSPRVISMFSIGGVLLVIFLIVEIKYAKLPVMPMRLYKSFSVSLVLIQSFLFGCAFFPLYFYYTYYFEVVRGLTPIVTSCFFLAVVIPQCLTSAVSGYVVSKMNRYNPAIWLGFALWTLALSLVAGVFGMNTSYVAIVFIMIINGTGQGMAFQNTMIAGMAHARKEDRSVYISARQVMRYLGGSVGLAISSLIFSQSFIHKLNNDAFINESGNLALNKILRKHVYSKVDLSTLDATDDQIEYVKLLYMRCCKNVFILWAPLIGLCLLLALMIKDKGLTFKNEGKDSKPTEVTEVTEVKLEQGQGQEGEGEEEEEEEEEEEMAEKAKKSNDSIC</sequence>
<feature type="transmembrane region" description="Helical" evidence="7">
    <location>
        <begin position="542"/>
        <end position="559"/>
    </location>
</feature>
<evidence type="ECO:0000259" key="8">
    <source>
        <dbReference type="PROSITE" id="PS50850"/>
    </source>
</evidence>
<feature type="compositionally biased region" description="Basic and acidic residues" evidence="6">
    <location>
        <begin position="570"/>
        <end position="586"/>
    </location>
</feature>
<proteinExistence type="inferred from homology"/>
<dbReference type="PROSITE" id="PS50850">
    <property type="entry name" value="MFS"/>
    <property type="match status" value="1"/>
</dbReference>
<feature type="transmembrane region" description="Helical" evidence="7">
    <location>
        <begin position="135"/>
        <end position="154"/>
    </location>
</feature>
<feature type="transmembrane region" description="Helical" evidence="7">
    <location>
        <begin position="264"/>
        <end position="287"/>
    </location>
</feature>
<keyword evidence="3 7" id="KW-0812">Transmembrane</keyword>
<dbReference type="InterPro" id="IPR011701">
    <property type="entry name" value="MFS"/>
</dbReference>
<dbReference type="Pfam" id="PF07690">
    <property type="entry name" value="MFS_1"/>
    <property type="match status" value="1"/>
</dbReference>
<evidence type="ECO:0000256" key="2">
    <source>
        <dbReference type="ARBA" id="ARBA00008335"/>
    </source>
</evidence>
<dbReference type="Gene3D" id="1.20.1720.10">
    <property type="entry name" value="Multidrug resistance protein D"/>
    <property type="match status" value="1"/>
</dbReference>
<comment type="similarity">
    <text evidence="2">Belongs to the major facilitator superfamily.</text>
</comment>
<feature type="transmembrane region" description="Helical" evidence="7">
    <location>
        <begin position="326"/>
        <end position="350"/>
    </location>
</feature>
<name>A0A5P8N8I2_9ASCO</name>
<comment type="subcellular location">
    <subcellularLocation>
        <location evidence="1">Membrane</location>
        <topology evidence="1">Multi-pass membrane protein</topology>
    </subcellularLocation>
</comment>
<feature type="domain" description="Major facilitator superfamily (MFS) profile" evidence="8">
    <location>
        <begin position="70"/>
        <end position="516"/>
    </location>
</feature>
<evidence type="ECO:0000256" key="7">
    <source>
        <dbReference type="SAM" id="Phobius"/>
    </source>
</evidence>
<feature type="transmembrane region" description="Helical" evidence="7">
    <location>
        <begin position="293"/>
        <end position="314"/>
    </location>
</feature>
<evidence type="ECO:0000313" key="9">
    <source>
        <dbReference type="EMBL" id="QFR37066.1"/>
    </source>
</evidence>
<dbReference type="GO" id="GO:0005886">
    <property type="term" value="C:plasma membrane"/>
    <property type="evidence" value="ECO:0007669"/>
    <property type="project" value="TreeGrafter"/>
</dbReference>
<protein>
    <submittedName>
        <fullName evidence="9">MFS transporter</fullName>
    </submittedName>
</protein>
<keyword evidence="5 7" id="KW-0472">Membrane</keyword>
<evidence type="ECO:0000256" key="3">
    <source>
        <dbReference type="ARBA" id="ARBA00022692"/>
    </source>
</evidence>
<feature type="transmembrane region" description="Helical" evidence="7">
    <location>
        <begin position="467"/>
        <end position="486"/>
    </location>
</feature>
<organism evidence="9">
    <name type="scientific">Cyberlindnera americana</name>
    <dbReference type="NCBI Taxonomy" id="36016"/>
    <lineage>
        <taxon>Eukaryota</taxon>
        <taxon>Fungi</taxon>
        <taxon>Dikarya</taxon>
        <taxon>Ascomycota</taxon>
        <taxon>Saccharomycotina</taxon>
        <taxon>Saccharomycetes</taxon>
        <taxon>Phaffomycetales</taxon>
        <taxon>Phaffomycetaceae</taxon>
        <taxon>Cyberlindnera</taxon>
    </lineage>
</organism>
<accession>A0A5P8N8I2</accession>
<feature type="transmembrane region" description="Helical" evidence="7">
    <location>
        <begin position="396"/>
        <end position="415"/>
    </location>
</feature>
<feature type="compositionally biased region" description="Acidic residues" evidence="6">
    <location>
        <begin position="594"/>
        <end position="608"/>
    </location>
</feature>
<dbReference type="EMBL" id="MK890561">
    <property type="protein sequence ID" value="QFR37066.1"/>
    <property type="molecule type" value="Genomic_DNA"/>
</dbReference>
<evidence type="ECO:0000256" key="5">
    <source>
        <dbReference type="ARBA" id="ARBA00023136"/>
    </source>
</evidence>
<feature type="transmembrane region" description="Helical" evidence="7">
    <location>
        <begin position="193"/>
        <end position="212"/>
    </location>
</feature>
<dbReference type="InterPro" id="IPR020846">
    <property type="entry name" value="MFS_dom"/>
</dbReference>
<dbReference type="PANTHER" id="PTHR23501">
    <property type="entry name" value="MAJOR FACILITATOR SUPERFAMILY"/>
    <property type="match status" value="1"/>
</dbReference>
<feature type="region of interest" description="Disordered" evidence="6">
    <location>
        <begin position="570"/>
        <end position="620"/>
    </location>
</feature>
<evidence type="ECO:0000256" key="4">
    <source>
        <dbReference type="ARBA" id="ARBA00022989"/>
    </source>
</evidence>
<keyword evidence="4 7" id="KW-1133">Transmembrane helix</keyword>
<dbReference type="SUPFAM" id="SSF103473">
    <property type="entry name" value="MFS general substrate transporter"/>
    <property type="match status" value="1"/>
</dbReference>
<feature type="transmembrane region" description="Helical" evidence="7">
    <location>
        <begin position="224"/>
        <end position="243"/>
    </location>
</feature>
<feature type="compositionally biased region" description="Basic and acidic residues" evidence="6">
    <location>
        <begin position="609"/>
        <end position="620"/>
    </location>
</feature>
<feature type="transmembrane region" description="Helical" evidence="7">
    <location>
        <begin position="421"/>
        <end position="446"/>
    </location>
</feature>
<dbReference type="InterPro" id="IPR036259">
    <property type="entry name" value="MFS_trans_sf"/>
</dbReference>